<dbReference type="RefSeq" id="WP_123931669.1">
    <property type="nucleotide sequence ID" value="NZ_RKRE01000003.1"/>
</dbReference>
<keyword evidence="4" id="KW-0804">Transcription</keyword>
<comment type="caution">
    <text evidence="6">The sequence shown here is derived from an EMBL/GenBank/DDBJ whole genome shotgun (WGS) entry which is preliminary data.</text>
</comment>
<dbReference type="InterPro" id="IPR012845">
    <property type="entry name" value="RNA_pol_sigma_FliA_WhiG"/>
</dbReference>
<dbReference type="GO" id="GO:0016987">
    <property type="term" value="F:sigma factor activity"/>
    <property type="evidence" value="ECO:0007669"/>
    <property type="project" value="UniProtKB-KW"/>
</dbReference>
<dbReference type="SUPFAM" id="SSF88659">
    <property type="entry name" value="Sigma3 and sigma4 domains of RNA polymerase sigma factors"/>
    <property type="match status" value="2"/>
</dbReference>
<evidence type="ECO:0000256" key="1">
    <source>
        <dbReference type="ARBA" id="ARBA00023015"/>
    </source>
</evidence>
<name>A0A3N5ADJ4_9THEO</name>
<evidence type="ECO:0000259" key="5">
    <source>
        <dbReference type="PROSITE" id="PS00716"/>
    </source>
</evidence>
<dbReference type="NCBIfam" id="TIGR02479">
    <property type="entry name" value="FliA_WhiG"/>
    <property type="match status" value="1"/>
</dbReference>
<dbReference type="Proteomes" id="UP000282654">
    <property type="component" value="Unassembled WGS sequence"/>
</dbReference>
<dbReference type="Pfam" id="PF04539">
    <property type="entry name" value="Sigma70_r3"/>
    <property type="match status" value="1"/>
</dbReference>
<dbReference type="PANTHER" id="PTHR30385">
    <property type="entry name" value="SIGMA FACTOR F FLAGELLAR"/>
    <property type="match status" value="1"/>
</dbReference>
<dbReference type="InterPro" id="IPR013324">
    <property type="entry name" value="RNA_pol_sigma_r3/r4-like"/>
</dbReference>
<dbReference type="SUPFAM" id="SSF88946">
    <property type="entry name" value="Sigma2 domain of RNA polymerase sigma factors"/>
    <property type="match status" value="1"/>
</dbReference>
<dbReference type="Pfam" id="PF04542">
    <property type="entry name" value="Sigma70_r2"/>
    <property type="match status" value="1"/>
</dbReference>
<organism evidence="6 7">
    <name type="scientific">Thermodesulfitimonas autotrophica</name>
    <dbReference type="NCBI Taxonomy" id="1894989"/>
    <lineage>
        <taxon>Bacteria</taxon>
        <taxon>Bacillati</taxon>
        <taxon>Bacillota</taxon>
        <taxon>Clostridia</taxon>
        <taxon>Thermoanaerobacterales</taxon>
        <taxon>Thermoanaerobacteraceae</taxon>
        <taxon>Thermodesulfitimonas</taxon>
    </lineage>
</organism>
<evidence type="ECO:0000256" key="4">
    <source>
        <dbReference type="ARBA" id="ARBA00023163"/>
    </source>
</evidence>
<keyword evidence="3" id="KW-0238">DNA-binding</keyword>
<dbReference type="InterPro" id="IPR007630">
    <property type="entry name" value="RNA_pol_sigma70_r4"/>
</dbReference>
<dbReference type="Gene3D" id="1.10.1740.10">
    <property type="match status" value="1"/>
</dbReference>
<dbReference type="InterPro" id="IPR013325">
    <property type="entry name" value="RNA_pol_sigma_r2"/>
</dbReference>
<evidence type="ECO:0000256" key="3">
    <source>
        <dbReference type="ARBA" id="ARBA00023125"/>
    </source>
</evidence>
<dbReference type="Pfam" id="PF04545">
    <property type="entry name" value="Sigma70_r4"/>
    <property type="match status" value="1"/>
</dbReference>
<dbReference type="NCBIfam" id="NF005413">
    <property type="entry name" value="PRK06986.1"/>
    <property type="match status" value="1"/>
</dbReference>
<protein>
    <submittedName>
        <fullName evidence="6">RNA polymerase sigma-28 (SigD/FliA/WhiG) subunit</fullName>
    </submittedName>
</protein>
<dbReference type="NCBIfam" id="TIGR02937">
    <property type="entry name" value="sigma70-ECF"/>
    <property type="match status" value="1"/>
</dbReference>
<keyword evidence="2" id="KW-0731">Sigma factor</keyword>
<dbReference type="PRINTS" id="PR00046">
    <property type="entry name" value="SIGMA70FCT"/>
</dbReference>
<feature type="domain" description="RNA polymerase sigma-70" evidence="5">
    <location>
        <begin position="215"/>
        <end position="241"/>
    </location>
</feature>
<dbReference type="InterPro" id="IPR007627">
    <property type="entry name" value="RNA_pol_sigma70_r2"/>
</dbReference>
<keyword evidence="1" id="KW-0805">Transcription regulation</keyword>
<dbReference type="CDD" id="cd06171">
    <property type="entry name" value="Sigma70_r4"/>
    <property type="match status" value="1"/>
</dbReference>
<evidence type="ECO:0000313" key="7">
    <source>
        <dbReference type="Proteomes" id="UP000282654"/>
    </source>
</evidence>
<dbReference type="PROSITE" id="PS00716">
    <property type="entry name" value="SIGMA70_2"/>
    <property type="match status" value="1"/>
</dbReference>
<sequence length="255" mass="28769">MALTEAWQEYKTNGKDSAREELILKYLPLVKQLAARLAVRLPPWVSQEDLESAGIFGLMSAIDRFDPNHGTEFEAYAYLRIRGAMLDEIRRLTWLPRSLWQRMQEVNQVREELEKKRGQRPSDEELARILGITAGELAKVTFYFQAACPVSLEEVVNAGNGNRVCWGDLVEDPESPDPLELLCQGDDQSLLAEAVASLDEKLKLVLALYYQEGLTLKEIGRVLNVSESRVCQLHAKAIKKLREKILAMSEAGGVR</sequence>
<dbReference type="OrthoDB" id="9799825at2"/>
<accession>A0A3N5ADJ4</accession>
<dbReference type="AlphaFoldDB" id="A0A3N5ADJ4"/>
<evidence type="ECO:0000256" key="2">
    <source>
        <dbReference type="ARBA" id="ARBA00023082"/>
    </source>
</evidence>
<dbReference type="InterPro" id="IPR007624">
    <property type="entry name" value="RNA_pol_sigma70_r3"/>
</dbReference>
<dbReference type="GO" id="GO:0006352">
    <property type="term" value="P:DNA-templated transcription initiation"/>
    <property type="evidence" value="ECO:0007669"/>
    <property type="project" value="InterPro"/>
</dbReference>
<evidence type="ECO:0000313" key="6">
    <source>
        <dbReference type="EMBL" id="RPF42936.1"/>
    </source>
</evidence>
<gene>
    <name evidence="6" type="ORF">EDD75_2051</name>
</gene>
<dbReference type="InterPro" id="IPR014284">
    <property type="entry name" value="RNA_pol_sigma-70_dom"/>
</dbReference>
<proteinExistence type="predicted"/>
<dbReference type="PIRSF" id="PIRSF000770">
    <property type="entry name" value="RNA_pol_sigma-SigE/K"/>
    <property type="match status" value="1"/>
</dbReference>
<dbReference type="GO" id="GO:0003899">
    <property type="term" value="F:DNA-directed RNA polymerase activity"/>
    <property type="evidence" value="ECO:0007669"/>
    <property type="project" value="InterPro"/>
</dbReference>
<keyword evidence="7" id="KW-1185">Reference proteome</keyword>
<dbReference type="EMBL" id="RKRE01000003">
    <property type="protein sequence ID" value="RPF42936.1"/>
    <property type="molecule type" value="Genomic_DNA"/>
</dbReference>
<dbReference type="InterPro" id="IPR000943">
    <property type="entry name" value="RNA_pol_sigma70"/>
</dbReference>
<dbReference type="GO" id="GO:0003677">
    <property type="term" value="F:DNA binding"/>
    <property type="evidence" value="ECO:0007669"/>
    <property type="project" value="UniProtKB-KW"/>
</dbReference>
<dbReference type="Gene3D" id="1.20.140.160">
    <property type="match status" value="1"/>
</dbReference>
<reference evidence="6 7" key="1">
    <citation type="submission" date="2018-11" db="EMBL/GenBank/DDBJ databases">
        <title>Genomic Encyclopedia of Type Strains, Phase IV (KMG-IV): sequencing the most valuable type-strain genomes for metagenomic binning, comparative biology and taxonomic classification.</title>
        <authorList>
            <person name="Goeker M."/>
        </authorList>
    </citation>
    <scope>NUCLEOTIDE SEQUENCE [LARGE SCALE GENOMIC DNA]</scope>
    <source>
        <strain evidence="6 7">DSM 102936</strain>
    </source>
</reference>
<dbReference type="PANTHER" id="PTHR30385:SF7">
    <property type="entry name" value="RNA POLYMERASE SIGMA FACTOR FLIA"/>
    <property type="match status" value="1"/>
</dbReference>